<dbReference type="EMBL" id="SSNZ01000003">
    <property type="protein sequence ID" value="THF50424.1"/>
    <property type="molecule type" value="Genomic_DNA"/>
</dbReference>
<evidence type="ECO:0000313" key="1">
    <source>
        <dbReference type="EMBL" id="THF50424.1"/>
    </source>
</evidence>
<evidence type="ECO:0000313" key="2">
    <source>
        <dbReference type="Proteomes" id="UP000307507"/>
    </source>
</evidence>
<accession>A0A4V3W898</accession>
<reference evidence="1 2" key="1">
    <citation type="submission" date="2019-04" db="EMBL/GenBank/DDBJ databases">
        <title>Flavobacterium sp. nov. isolated from construction timber.</title>
        <authorList>
            <person name="Lin S.-Y."/>
            <person name="Chang C.-T."/>
            <person name="Young C.-C."/>
        </authorList>
    </citation>
    <scope>NUCLEOTIDE SEQUENCE [LARGE SCALE GENOMIC DNA]</scope>
    <source>
        <strain evidence="1 2">CC-CTC003</strain>
    </source>
</reference>
<proteinExistence type="predicted"/>
<keyword evidence="2" id="KW-1185">Reference proteome</keyword>
<sequence length="310" mass="35004">MGFFDKIKSMVGVTGVKLEYKWVETPWPYFDPMIKATINVKAGKDAVTIIGTKGTFYAKRTVNGTEEKLVLGTDISNPENCGRTERNGEFVPVFPCALEAEGDVSFGFFIKDMDVPAALAEWGGQTPASAKANGITFFIEGEVDVKETLDLFDPTLTQEIEVYHNEPKQQLEYEEEDTPGDSIYNNVIALEGEDEEIEFTPERRKLILSDDYEVEFSLDGMEVLALYSLGQMHGKVVRIKDIIFDEPRRGVFMINHINGHRDLDFSNPDHWRAVTVDSLSISFSYPNEWGSSTTKYESLFHIKNIALLKQ</sequence>
<protein>
    <submittedName>
        <fullName evidence="1">Uncharacterized protein</fullName>
    </submittedName>
</protein>
<dbReference type="AlphaFoldDB" id="A0A4V3W898"/>
<organism evidence="1 2">
    <name type="scientific">Flavobacterium supellecticarium</name>
    <dbReference type="NCBI Taxonomy" id="2565924"/>
    <lineage>
        <taxon>Bacteria</taxon>
        <taxon>Pseudomonadati</taxon>
        <taxon>Bacteroidota</taxon>
        <taxon>Flavobacteriia</taxon>
        <taxon>Flavobacteriales</taxon>
        <taxon>Flavobacteriaceae</taxon>
        <taxon>Flavobacterium</taxon>
    </lineage>
</organism>
<dbReference type="OrthoDB" id="1491853at2"/>
<gene>
    <name evidence="1" type="ORF">E6C50_09345</name>
</gene>
<dbReference type="Proteomes" id="UP000307507">
    <property type="component" value="Unassembled WGS sequence"/>
</dbReference>
<comment type="caution">
    <text evidence="1">The sequence shown here is derived from an EMBL/GenBank/DDBJ whole genome shotgun (WGS) entry which is preliminary data.</text>
</comment>
<dbReference type="RefSeq" id="WP_136402970.1">
    <property type="nucleotide sequence ID" value="NZ_SSNZ01000003.1"/>
</dbReference>
<name>A0A4V3W898_9FLAO</name>